<protein>
    <recommendedName>
        <fullName evidence="3">Ketoreductase domain-containing protein</fullName>
    </recommendedName>
</protein>
<gene>
    <name evidence="4" type="ORF">C8P69_104246</name>
</gene>
<dbReference type="SUPFAM" id="SSF51735">
    <property type="entry name" value="NAD(P)-binding Rossmann-fold domains"/>
    <property type="match status" value="1"/>
</dbReference>
<keyword evidence="2" id="KW-0560">Oxidoreductase</keyword>
<keyword evidence="5" id="KW-1185">Reference proteome</keyword>
<feature type="domain" description="Ketoreductase" evidence="3">
    <location>
        <begin position="10"/>
        <end position="200"/>
    </location>
</feature>
<dbReference type="GO" id="GO:0016616">
    <property type="term" value="F:oxidoreductase activity, acting on the CH-OH group of donors, NAD or NADP as acceptor"/>
    <property type="evidence" value="ECO:0007669"/>
    <property type="project" value="TreeGrafter"/>
</dbReference>
<dbReference type="Proteomes" id="UP000241808">
    <property type="component" value="Unassembled WGS sequence"/>
</dbReference>
<dbReference type="SMART" id="SM00822">
    <property type="entry name" value="PKS_KR"/>
    <property type="match status" value="1"/>
</dbReference>
<dbReference type="OrthoDB" id="9796652at2"/>
<evidence type="ECO:0000256" key="2">
    <source>
        <dbReference type="ARBA" id="ARBA00023002"/>
    </source>
</evidence>
<dbReference type="FunFam" id="3.40.50.720:FF:000084">
    <property type="entry name" value="Short-chain dehydrogenase reductase"/>
    <property type="match status" value="1"/>
</dbReference>
<reference evidence="4 5" key="1">
    <citation type="submission" date="2018-04" db="EMBL/GenBank/DDBJ databases">
        <title>Genomic Encyclopedia of Archaeal and Bacterial Type Strains, Phase II (KMG-II): from individual species to whole genera.</title>
        <authorList>
            <person name="Goeker M."/>
        </authorList>
    </citation>
    <scope>NUCLEOTIDE SEQUENCE [LARGE SCALE GENOMIC DNA]</scope>
    <source>
        <strain evidence="4 5">DSM 25521</strain>
    </source>
</reference>
<organism evidence="4 5">
    <name type="scientific">Phreatobacter oligotrophus</name>
    <dbReference type="NCBI Taxonomy" id="1122261"/>
    <lineage>
        <taxon>Bacteria</taxon>
        <taxon>Pseudomonadati</taxon>
        <taxon>Pseudomonadota</taxon>
        <taxon>Alphaproteobacteria</taxon>
        <taxon>Hyphomicrobiales</taxon>
        <taxon>Phreatobacteraceae</taxon>
        <taxon>Phreatobacter</taxon>
    </lineage>
</organism>
<dbReference type="PANTHER" id="PTHR42760:SF133">
    <property type="entry name" value="3-OXOACYL-[ACYL-CARRIER-PROTEIN] REDUCTASE"/>
    <property type="match status" value="1"/>
</dbReference>
<dbReference type="InterPro" id="IPR057326">
    <property type="entry name" value="KR_dom"/>
</dbReference>
<dbReference type="GO" id="GO:0048038">
    <property type="term" value="F:quinone binding"/>
    <property type="evidence" value="ECO:0007669"/>
    <property type="project" value="TreeGrafter"/>
</dbReference>
<dbReference type="Pfam" id="PF13561">
    <property type="entry name" value="adh_short_C2"/>
    <property type="match status" value="1"/>
</dbReference>
<dbReference type="InterPro" id="IPR036291">
    <property type="entry name" value="NAD(P)-bd_dom_sf"/>
</dbReference>
<evidence type="ECO:0000313" key="4">
    <source>
        <dbReference type="EMBL" id="PTM57196.1"/>
    </source>
</evidence>
<dbReference type="CDD" id="cd05233">
    <property type="entry name" value="SDR_c"/>
    <property type="match status" value="1"/>
</dbReference>
<evidence type="ECO:0000259" key="3">
    <source>
        <dbReference type="SMART" id="SM00822"/>
    </source>
</evidence>
<sequence length="260" mass="27114">MTQIFDLSGRVAIVTGGNGGIGLGMAEALVGAGCAVSIWGRNREKTEAAVSRLKATGGQVEGRTCDVTDPASIEAAFAATLAALGRVDGFFANAGVTGESKGPFVDRDFGEWQRLMTANVEGVARGFQLAARHMVARAKAGDPFGRLVATSSVASIEGAAYNEHYGASKGALNAFVRAIAVELARHGITANTILPGWIETDMTARALADEKFVKAVSPRIPVRRFGTPADFGGMAVFLMSRSSSYMTGQTLVIDGGYSIF</sequence>
<dbReference type="RefSeq" id="WP_108177028.1">
    <property type="nucleotide sequence ID" value="NZ_PZZL01000004.1"/>
</dbReference>
<dbReference type="GO" id="GO:0006633">
    <property type="term" value="P:fatty acid biosynthetic process"/>
    <property type="evidence" value="ECO:0007669"/>
    <property type="project" value="TreeGrafter"/>
</dbReference>
<name>A0A2T4Z5M4_9HYPH</name>
<dbReference type="EMBL" id="PZZL01000004">
    <property type="protein sequence ID" value="PTM57196.1"/>
    <property type="molecule type" value="Genomic_DNA"/>
</dbReference>
<dbReference type="PRINTS" id="PR00081">
    <property type="entry name" value="GDHRDH"/>
</dbReference>
<dbReference type="InterPro" id="IPR020904">
    <property type="entry name" value="Sc_DH/Rdtase_CS"/>
</dbReference>
<dbReference type="PROSITE" id="PS00061">
    <property type="entry name" value="ADH_SHORT"/>
    <property type="match status" value="1"/>
</dbReference>
<evidence type="ECO:0000313" key="5">
    <source>
        <dbReference type="Proteomes" id="UP000241808"/>
    </source>
</evidence>
<comment type="similarity">
    <text evidence="1">Belongs to the short-chain dehydrogenases/reductases (SDR) family.</text>
</comment>
<accession>A0A2T4Z5M4</accession>
<comment type="caution">
    <text evidence="4">The sequence shown here is derived from an EMBL/GenBank/DDBJ whole genome shotgun (WGS) entry which is preliminary data.</text>
</comment>
<dbReference type="Gene3D" id="3.40.50.720">
    <property type="entry name" value="NAD(P)-binding Rossmann-like Domain"/>
    <property type="match status" value="1"/>
</dbReference>
<dbReference type="PANTHER" id="PTHR42760">
    <property type="entry name" value="SHORT-CHAIN DEHYDROGENASES/REDUCTASES FAMILY MEMBER"/>
    <property type="match status" value="1"/>
</dbReference>
<dbReference type="AlphaFoldDB" id="A0A2T4Z5M4"/>
<evidence type="ECO:0000256" key="1">
    <source>
        <dbReference type="ARBA" id="ARBA00006484"/>
    </source>
</evidence>
<dbReference type="InterPro" id="IPR002347">
    <property type="entry name" value="SDR_fam"/>
</dbReference>
<proteinExistence type="inferred from homology"/>
<dbReference type="PRINTS" id="PR00080">
    <property type="entry name" value="SDRFAMILY"/>
</dbReference>